<evidence type="ECO:0000313" key="1">
    <source>
        <dbReference type="EMBL" id="CAB4814062.1"/>
    </source>
</evidence>
<dbReference type="EMBL" id="CAFBMF010000206">
    <property type="protein sequence ID" value="CAB4916553.1"/>
    <property type="molecule type" value="Genomic_DNA"/>
</dbReference>
<accession>A0A6J7HHK4</accession>
<reference evidence="2" key="1">
    <citation type="submission" date="2020-05" db="EMBL/GenBank/DDBJ databases">
        <authorList>
            <person name="Chiriac C."/>
            <person name="Salcher M."/>
            <person name="Ghai R."/>
            <person name="Kavagutti S V."/>
        </authorList>
    </citation>
    <scope>NUCLEOTIDE SEQUENCE</scope>
</reference>
<dbReference type="AlphaFoldDB" id="A0A6J7HHK4"/>
<organism evidence="2">
    <name type="scientific">freshwater metagenome</name>
    <dbReference type="NCBI Taxonomy" id="449393"/>
    <lineage>
        <taxon>unclassified sequences</taxon>
        <taxon>metagenomes</taxon>
        <taxon>ecological metagenomes</taxon>
    </lineage>
</organism>
<dbReference type="EMBL" id="CAFAAL010000153">
    <property type="protein sequence ID" value="CAB4814062.1"/>
    <property type="molecule type" value="Genomic_DNA"/>
</dbReference>
<protein>
    <submittedName>
        <fullName evidence="2">Unannotated protein</fullName>
    </submittedName>
</protein>
<proteinExistence type="predicted"/>
<sequence length="172" mass="18909">MICVAPQIVSTLTPCHDLPPHFEPLPLPVVMSLLICSSLVDEFSHQLPANGYQPTSQLPTVLWPDGASVTRKKQLMLMGPHWSPDLSMLTCTSNQPSCGLMSSFVEPCRVEQLPSPVIPTKLPTLPGSKVSGLLPKLPKRCLSHLDSPLQVAYRPQVLKVRVLLFRPLTFVI</sequence>
<evidence type="ECO:0000313" key="2">
    <source>
        <dbReference type="EMBL" id="CAB4916553.1"/>
    </source>
</evidence>
<gene>
    <name evidence="1" type="ORF">UFOPK3004_01425</name>
    <name evidence="2" type="ORF">UFOPK3494_01843</name>
</gene>
<name>A0A6J7HHK4_9ZZZZ</name>